<accession>A0A4R0JSR5</accession>
<keyword evidence="5" id="KW-0560">Oxidoreductase</keyword>
<dbReference type="OrthoDB" id="9812811at2"/>
<dbReference type="EMBL" id="SJKB01000025">
    <property type="protein sequence ID" value="TCC50413.1"/>
    <property type="molecule type" value="Genomic_DNA"/>
</dbReference>
<evidence type="ECO:0000256" key="4">
    <source>
        <dbReference type="ARBA" id="ARBA00022862"/>
    </source>
</evidence>
<protein>
    <recommendedName>
        <fullName evidence="2">thioredoxin-dependent peroxiredoxin</fullName>
        <ecNumber evidence="2">1.11.1.24</ecNumber>
    </recommendedName>
    <alternativeName>
        <fullName evidence="10">Bacterioferritin comigratory protein</fullName>
    </alternativeName>
    <alternativeName>
        <fullName evidence="8">Thioredoxin peroxidase</fullName>
    </alternativeName>
</protein>
<evidence type="ECO:0000313" key="13">
    <source>
        <dbReference type="EMBL" id="TCC50413.1"/>
    </source>
</evidence>
<dbReference type="PANTHER" id="PTHR42801:SF7">
    <property type="entry name" value="SLL1159 PROTEIN"/>
    <property type="match status" value="1"/>
</dbReference>
<dbReference type="AlphaFoldDB" id="A0A4R0JSR5"/>
<comment type="similarity">
    <text evidence="9">Belongs to the peroxiredoxin family. BCP/PrxQ subfamily.</text>
</comment>
<evidence type="ECO:0000256" key="2">
    <source>
        <dbReference type="ARBA" id="ARBA00013017"/>
    </source>
</evidence>
<organism evidence="13 14">
    <name type="scientific">Kribbella pittospori</name>
    <dbReference type="NCBI Taxonomy" id="722689"/>
    <lineage>
        <taxon>Bacteria</taxon>
        <taxon>Bacillati</taxon>
        <taxon>Actinomycetota</taxon>
        <taxon>Actinomycetes</taxon>
        <taxon>Propionibacteriales</taxon>
        <taxon>Kribbellaceae</taxon>
        <taxon>Kribbella</taxon>
    </lineage>
</organism>
<evidence type="ECO:0000256" key="6">
    <source>
        <dbReference type="ARBA" id="ARBA00023157"/>
    </source>
</evidence>
<dbReference type="GO" id="GO:0034599">
    <property type="term" value="P:cellular response to oxidative stress"/>
    <property type="evidence" value="ECO:0007669"/>
    <property type="project" value="TreeGrafter"/>
</dbReference>
<evidence type="ECO:0000256" key="11">
    <source>
        <dbReference type="ARBA" id="ARBA00049091"/>
    </source>
</evidence>
<name>A0A4R0JSR5_9ACTN</name>
<evidence type="ECO:0000256" key="3">
    <source>
        <dbReference type="ARBA" id="ARBA00022559"/>
    </source>
</evidence>
<dbReference type="PROSITE" id="PS51352">
    <property type="entry name" value="THIOREDOXIN_2"/>
    <property type="match status" value="1"/>
</dbReference>
<feature type="domain" description="Thioredoxin" evidence="12">
    <location>
        <begin position="48"/>
        <end position="221"/>
    </location>
</feature>
<comment type="catalytic activity">
    <reaction evidence="11">
        <text>a hydroperoxide + [thioredoxin]-dithiol = an alcohol + [thioredoxin]-disulfide + H2O</text>
        <dbReference type="Rhea" id="RHEA:62620"/>
        <dbReference type="Rhea" id="RHEA-COMP:10698"/>
        <dbReference type="Rhea" id="RHEA-COMP:10700"/>
        <dbReference type="ChEBI" id="CHEBI:15377"/>
        <dbReference type="ChEBI" id="CHEBI:29950"/>
        <dbReference type="ChEBI" id="CHEBI:30879"/>
        <dbReference type="ChEBI" id="CHEBI:35924"/>
        <dbReference type="ChEBI" id="CHEBI:50058"/>
        <dbReference type="EC" id="1.11.1.24"/>
    </reaction>
</comment>
<dbReference type="GO" id="GO:0005737">
    <property type="term" value="C:cytoplasm"/>
    <property type="evidence" value="ECO:0007669"/>
    <property type="project" value="TreeGrafter"/>
</dbReference>
<evidence type="ECO:0000259" key="12">
    <source>
        <dbReference type="PROSITE" id="PS51352"/>
    </source>
</evidence>
<keyword evidence="6" id="KW-1015">Disulfide bond</keyword>
<evidence type="ECO:0000256" key="7">
    <source>
        <dbReference type="ARBA" id="ARBA00023284"/>
    </source>
</evidence>
<dbReference type="GO" id="GO:0045454">
    <property type="term" value="P:cell redox homeostasis"/>
    <property type="evidence" value="ECO:0007669"/>
    <property type="project" value="TreeGrafter"/>
</dbReference>
<gene>
    <name evidence="13" type="ORF">E0H73_41975</name>
</gene>
<dbReference type="InterPro" id="IPR050924">
    <property type="entry name" value="Peroxiredoxin_BCP/PrxQ"/>
</dbReference>
<dbReference type="CDD" id="cd02970">
    <property type="entry name" value="PRX_like2"/>
    <property type="match status" value="1"/>
</dbReference>
<dbReference type="InterPro" id="IPR013766">
    <property type="entry name" value="Thioredoxin_domain"/>
</dbReference>
<dbReference type="Pfam" id="PF00578">
    <property type="entry name" value="AhpC-TSA"/>
    <property type="match status" value="1"/>
</dbReference>
<dbReference type="GO" id="GO:0008379">
    <property type="term" value="F:thioredoxin peroxidase activity"/>
    <property type="evidence" value="ECO:0007669"/>
    <property type="project" value="TreeGrafter"/>
</dbReference>
<dbReference type="EC" id="1.11.1.24" evidence="2"/>
<comment type="caution">
    <text evidence="13">The sequence shown here is derived from an EMBL/GenBank/DDBJ whole genome shotgun (WGS) entry which is preliminary data.</text>
</comment>
<evidence type="ECO:0000256" key="8">
    <source>
        <dbReference type="ARBA" id="ARBA00032824"/>
    </source>
</evidence>
<evidence type="ECO:0000256" key="1">
    <source>
        <dbReference type="ARBA" id="ARBA00003330"/>
    </source>
</evidence>
<dbReference type="PANTHER" id="PTHR42801">
    <property type="entry name" value="THIOREDOXIN-DEPENDENT PEROXIDE REDUCTASE"/>
    <property type="match status" value="1"/>
</dbReference>
<keyword evidence="14" id="KW-1185">Reference proteome</keyword>
<dbReference type="Proteomes" id="UP000291144">
    <property type="component" value="Unassembled WGS sequence"/>
</dbReference>
<evidence type="ECO:0000256" key="9">
    <source>
        <dbReference type="ARBA" id="ARBA00038489"/>
    </source>
</evidence>
<reference evidence="13 14" key="1">
    <citation type="submission" date="2019-02" db="EMBL/GenBank/DDBJ databases">
        <title>Kribbella capetownensis sp. nov. and Kribbella speibonae sp. nov., isolated from soil.</title>
        <authorList>
            <person name="Curtis S.M."/>
            <person name="Norton I."/>
            <person name="Everest G.J."/>
            <person name="Meyers P.R."/>
        </authorList>
    </citation>
    <scope>NUCLEOTIDE SEQUENCE [LARGE SCALE GENOMIC DNA]</scope>
    <source>
        <strain evidence="13 14">NRRL B-24813</strain>
    </source>
</reference>
<comment type="function">
    <text evidence="1">Thiol-specific peroxidase that catalyzes the reduction of hydrogen peroxide and organic hydroperoxides to water and alcohols, respectively. Plays a role in cell protection against oxidative stress by detoxifying peroxides and as sensor of hydrogen peroxide-mediated signaling events.</text>
</comment>
<sequence>MPAGQFDLTKELGRWRELRDLAIPDDVAAAMDRATVALAASGLGGEIVSVGSRAPGFVLANAAGDKVSLEDLLARGPVVISFYRGVWCPFCNLEQRALQQALPQIVEHGAALVAISGMTPTNSTAMIEQNGLTYEVLTDPGLLVARSYGLVFELPEYLRQAYARLGHPIPRYNGTTEHTLPVPATFVVDSAGVIRFAYAVPNYMYRADPAHVIAALAALPT</sequence>
<dbReference type="InterPro" id="IPR000866">
    <property type="entry name" value="AhpC/TSA"/>
</dbReference>
<evidence type="ECO:0000256" key="5">
    <source>
        <dbReference type="ARBA" id="ARBA00023002"/>
    </source>
</evidence>
<dbReference type="SUPFAM" id="SSF52833">
    <property type="entry name" value="Thioredoxin-like"/>
    <property type="match status" value="1"/>
</dbReference>
<evidence type="ECO:0000313" key="14">
    <source>
        <dbReference type="Proteomes" id="UP000291144"/>
    </source>
</evidence>
<dbReference type="InterPro" id="IPR036249">
    <property type="entry name" value="Thioredoxin-like_sf"/>
</dbReference>
<keyword evidence="3" id="KW-0575">Peroxidase</keyword>
<evidence type="ECO:0000256" key="10">
    <source>
        <dbReference type="ARBA" id="ARBA00041373"/>
    </source>
</evidence>
<keyword evidence="4" id="KW-0049">Antioxidant</keyword>
<keyword evidence="7" id="KW-0676">Redox-active center</keyword>
<dbReference type="Gene3D" id="3.40.30.10">
    <property type="entry name" value="Glutaredoxin"/>
    <property type="match status" value="1"/>
</dbReference>
<proteinExistence type="inferred from homology"/>